<feature type="compositionally biased region" description="Polar residues" evidence="9">
    <location>
        <begin position="169"/>
        <end position="182"/>
    </location>
</feature>
<evidence type="ECO:0000256" key="3">
    <source>
        <dbReference type="ARBA" id="ARBA00011918"/>
    </source>
</evidence>
<dbReference type="Pfam" id="PF02870">
    <property type="entry name" value="Methyltransf_1N"/>
    <property type="match status" value="1"/>
</dbReference>
<dbReference type="NCBIfam" id="TIGR00589">
    <property type="entry name" value="ogt"/>
    <property type="match status" value="1"/>
</dbReference>
<comment type="catalytic activity">
    <reaction evidence="1">
        <text>a 4-O-methyl-thymidine in DNA + L-cysteinyl-[protein] = a thymidine in DNA + S-methyl-L-cysteinyl-[protein]</text>
        <dbReference type="Rhea" id="RHEA:53428"/>
        <dbReference type="Rhea" id="RHEA-COMP:10131"/>
        <dbReference type="Rhea" id="RHEA-COMP:10132"/>
        <dbReference type="Rhea" id="RHEA-COMP:13555"/>
        <dbReference type="Rhea" id="RHEA-COMP:13556"/>
        <dbReference type="ChEBI" id="CHEBI:29950"/>
        <dbReference type="ChEBI" id="CHEBI:82612"/>
        <dbReference type="ChEBI" id="CHEBI:137386"/>
        <dbReference type="ChEBI" id="CHEBI:137387"/>
        <dbReference type="EC" id="2.1.1.63"/>
    </reaction>
</comment>
<dbReference type="STRING" id="889378.Spiaf_2457"/>
<dbReference type="HOGENOM" id="CLU_000445_52_2_12"/>
<keyword evidence="13" id="KW-1185">Reference proteome</keyword>
<dbReference type="FunFam" id="1.10.10.10:FF:000214">
    <property type="entry name" value="Methylated-DNA--protein-cysteine methyltransferase"/>
    <property type="match status" value="1"/>
</dbReference>
<dbReference type="AlphaFoldDB" id="H9ULU5"/>
<dbReference type="InterPro" id="IPR036388">
    <property type="entry name" value="WH-like_DNA-bd_sf"/>
</dbReference>
<dbReference type="InterPro" id="IPR008332">
    <property type="entry name" value="MethylG_MeTrfase_N"/>
</dbReference>
<dbReference type="Gene3D" id="1.10.10.10">
    <property type="entry name" value="Winged helix-like DNA-binding domain superfamily/Winged helix DNA-binding domain"/>
    <property type="match status" value="1"/>
</dbReference>
<comment type="catalytic activity">
    <reaction evidence="8">
        <text>a 6-O-methyl-2'-deoxyguanosine in DNA + L-cysteinyl-[protein] = S-methyl-L-cysteinyl-[protein] + a 2'-deoxyguanosine in DNA</text>
        <dbReference type="Rhea" id="RHEA:24000"/>
        <dbReference type="Rhea" id="RHEA-COMP:10131"/>
        <dbReference type="Rhea" id="RHEA-COMP:10132"/>
        <dbReference type="Rhea" id="RHEA-COMP:11367"/>
        <dbReference type="Rhea" id="RHEA-COMP:11368"/>
        <dbReference type="ChEBI" id="CHEBI:29950"/>
        <dbReference type="ChEBI" id="CHEBI:82612"/>
        <dbReference type="ChEBI" id="CHEBI:85445"/>
        <dbReference type="ChEBI" id="CHEBI:85448"/>
        <dbReference type="EC" id="2.1.1.63"/>
    </reaction>
</comment>
<organism evidence="12 13">
    <name type="scientific">Spirochaeta africana (strain ATCC 700263 / DSM 8902 / Z-7692)</name>
    <dbReference type="NCBI Taxonomy" id="889378"/>
    <lineage>
        <taxon>Bacteria</taxon>
        <taxon>Pseudomonadati</taxon>
        <taxon>Spirochaetota</taxon>
        <taxon>Spirochaetia</taxon>
        <taxon>Spirochaetales</taxon>
        <taxon>Spirochaetaceae</taxon>
        <taxon>Spirochaeta</taxon>
    </lineage>
</organism>
<keyword evidence="6" id="KW-0227">DNA damage</keyword>
<dbReference type="Proteomes" id="UP000007383">
    <property type="component" value="Chromosome"/>
</dbReference>
<keyword evidence="4 12" id="KW-0489">Methyltransferase</keyword>
<feature type="domain" description="Methylguanine DNA methyltransferase ribonuclease-like" evidence="11">
    <location>
        <begin position="6"/>
        <end position="76"/>
    </location>
</feature>
<dbReference type="OrthoDB" id="9802228at2"/>
<name>H9ULU5_SPIAZ</name>
<keyword evidence="7" id="KW-0234">DNA repair</keyword>
<dbReference type="EMBL" id="CP003282">
    <property type="protein sequence ID" value="AFG38488.1"/>
    <property type="molecule type" value="Genomic_DNA"/>
</dbReference>
<dbReference type="PANTHER" id="PTHR10815:SF13">
    <property type="entry name" value="METHYLATED-DNA--PROTEIN-CYSTEINE METHYLTRANSFERASE"/>
    <property type="match status" value="1"/>
</dbReference>
<evidence type="ECO:0000313" key="13">
    <source>
        <dbReference type="Proteomes" id="UP000007383"/>
    </source>
</evidence>
<dbReference type="InterPro" id="IPR001497">
    <property type="entry name" value="MethylDNA_cys_MeTrfase_AS"/>
</dbReference>
<dbReference type="eggNOG" id="COG0350">
    <property type="taxonomic scope" value="Bacteria"/>
</dbReference>
<dbReference type="RefSeq" id="WP_014456470.1">
    <property type="nucleotide sequence ID" value="NC_017098.1"/>
</dbReference>
<proteinExistence type="inferred from homology"/>
<evidence type="ECO:0000256" key="4">
    <source>
        <dbReference type="ARBA" id="ARBA00022603"/>
    </source>
</evidence>
<dbReference type="InterPro" id="IPR036631">
    <property type="entry name" value="MGMT_N_sf"/>
</dbReference>
<dbReference type="PATRIC" id="fig|889378.3.peg.2434"/>
<dbReference type="EC" id="2.1.1.63" evidence="3"/>
<gene>
    <name evidence="12" type="ordered locus">Spiaf_2457</name>
</gene>
<evidence type="ECO:0000259" key="11">
    <source>
        <dbReference type="Pfam" id="PF02870"/>
    </source>
</evidence>
<dbReference type="SUPFAM" id="SSF53155">
    <property type="entry name" value="Methylated DNA-protein cysteine methyltransferase domain"/>
    <property type="match status" value="1"/>
</dbReference>
<dbReference type="PANTHER" id="PTHR10815">
    <property type="entry name" value="METHYLATED-DNA--PROTEIN-CYSTEINE METHYLTRANSFERASE"/>
    <property type="match status" value="1"/>
</dbReference>
<dbReference type="GO" id="GO:0032259">
    <property type="term" value="P:methylation"/>
    <property type="evidence" value="ECO:0007669"/>
    <property type="project" value="UniProtKB-KW"/>
</dbReference>
<dbReference type="GO" id="GO:0003908">
    <property type="term" value="F:methylated-DNA-[protein]-cysteine S-methyltransferase activity"/>
    <property type="evidence" value="ECO:0007669"/>
    <property type="project" value="UniProtKB-EC"/>
</dbReference>
<dbReference type="InterPro" id="IPR036217">
    <property type="entry name" value="MethylDNA_cys_MeTrfase_DNAb"/>
</dbReference>
<dbReference type="PROSITE" id="PS00374">
    <property type="entry name" value="MGMT"/>
    <property type="match status" value="1"/>
</dbReference>
<evidence type="ECO:0000256" key="5">
    <source>
        <dbReference type="ARBA" id="ARBA00022679"/>
    </source>
</evidence>
<evidence type="ECO:0000256" key="2">
    <source>
        <dbReference type="ARBA" id="ARBA00008711"/>
    </source>
</evidence>
<feature type="region of interest" description="Disordered" evidence="9">
    <location>
        <begin position="166"/>
        <end position="191"/>
    </location>
</feature>
<sequence>MDLPRIYCHRFDSPIGPLHIAVSRHGELLRIGMTEEHDWPEPVVIEQNKFACGEVEYQLTQYFRGERTRFDLPLQLQGTPFQQAVWERLRRLPYGSTITYGELALKIGNRWAARAVGGAVARNPVPIIVPCHRVVPKTGGIGAYALHSIPDGSGAASKRFLLDLEAPDTQPSGSASADTEPTQPAADSIAG</sequence>
<comment type="similarity">
    <text evidence="2">Belongs to the MGMT family.</text>
</comment>
<dbReference type="GO" id="GO:0006281">
    <property type="term" value="P:DNA repair"/>
    <property type="evidence" value="ECO:0007669"/>
    <property type="project" value="UniProtKB-KW"/>
</dbReference>
<dbReference type="KEGG" id="sfc:Spiaf_2457"/>
<reference evidence="13" key="1">
    <citation type="journal article" date="2013" name="Stand. Genomic Sci.">
        <title>Complete genome sequence of the halophilic bacterium Spirochaeta africana type strain (Z-7692(T)) from the alkaline Lake Magadi in the East African Rift.</title>
        <authorList>
            <person name="Liolos K."/>
            <person name="Abt B."/>
            <person name="Scheuner C."/>
            <person name="Teshima H."/>
            <person name="Held B."/>
            <person name="Lapidus A."/>
            <person name="Nolan M."/>
            <person name="Lucas S."/>
            <person name="Deshpande S."/>
            <person name="Cheng J.F."/>
            <person name="Tapia R."/>
            <person name="Goodwin L.A."/>
            <person name="Pitluck S."/>
            <person name="Pagani I."/>
            <person name="Ivanova N."/>
            <person name="Mavromatis K."/>
            <person name="Mikhailova N."/>
            <person name="Huntemann M."/>
            <person name="Pati A."/>
            <person name="Chen A."/>
            <person name="Palaniappan K."/>
            <person name="Land M."/>
            <person name="Rohde M."/>
            <person name="Tindall B.J."/>
            <person name="Detter J.C."/>
            <person name="Goker M."/>
            <person name="Bristow J."/>
            <person name="Eisen J.A."/>
            <person name="Markowitz V."/>
            <person name="Hugenholtz P."/>
            <person name="Woyke T."/>
            <person name="Klenk H.P."/>
            <person name="Kyrpides N.C."/>
        </authorList>
    </citation>
    <scope>NUCLEOTIDE SEQUENCE</scope>
    <source>
        <strain evidence="13">ATCC 700263 / DSM 8902 / Z-7692</strain>
    </source>
</reference>
<dbReference type="InterPro" id="IPR014048">
    <property type="entry name" value="MethylDNA_cys_MeTrfase_DNA-bd"/>
</dbReference>
<protein>
    <recommendedName>
        <fullName evidence="3">methylated-DNA--[protein]-cysteine S-methyltransferase</fullName>
        <ecNumber evidence="3">2.1.1.63</ecNumber>
    </recommendedName>
</protein>
<dbReference type="CDD" id="cd06445">
    <property type="entry name" value="ATase"/>
    <property type="match status" value="1"/>
</dbReference>
<evidence type="ECO:0000259" key="10">
    <source>
        <dbReference type="Pfam" id="PF01035"/>
    </source>
</evidence>
<evidence type="ECO:0000256" key="8">
    <source>
        <dbReference type="ARBA" id="ARBA00049348"/>
    </source>
</evidence>
<dbReference type="Gene3D" id="3.30.160.70">
    <property type="entry name" value="Methylated DNA-protein cysteine methyltransferase domain"/>
    <property type="match status" value="1"/>
</dbReference>
<accession>H9ULU5</accession>
<evidence type="ECO:0000256" key="9">
    <source>
        <dbReference type="SAM" id="MobiDB-lite"/>
    </source>
</evidence>
<keyword evidence="5 12" id="KW-0808">Transferase</keyword>
<evidence type="ECO:0000256" key="1">
    <source>
        <dbReference type="ARBA" id="ARBA00001286"/>
    </source>
</evidence>
<evidence type="ECO:0000313" key="12">
    <source>
        <dbReference type="EMBL" id="AFG38488.1"/>
    </source>
</evidence>
<evidence type="ECO:0000256" key="6">
    <source>
        <dbReference type="ARBA" id="ARBA00022763"/>
    </source>
</evidence>
<dbReference type="SUPFAM" id="SSF46767">
    <property type="entry name" value="Methylated DNA-protein cysteine methyltransferase, C-terminal domain"/>
    <property type="match status" value="1"/>
</dbReference>
<dbReference type="Pfam" id="PF01035">
    <property type="entry name" value="DNA_binding_1"/>
    <property type="match status" value="1"/>
</dbReference>
<evidence type="ECO:0000256" key="7">
    <source>
        <dbReference type="ARBA" id="ARBA00023204"/>
    </source>
</evidence>
<feature type="domain" description="Methylated-DNA-[protein]-cysteine S-methyltransferase DNA binding" evidence="10">
    <location>
        <begin position="80"/>
        <end position="166"/>
    </location>
</feature>